<sequence length="55" mass="6522">AFNNDIRVRREGFSIKIIINLFVKKFSFLLFFFLFFELSMIDLKSFAGISLILIK</sequence>
<accession>A0A382QKF7</accession>
<evidence type="ECO:0000313" key="2">
    <source>
        <dbReference type="EMBL" id="SVC85390.1"/>
    </source>
</evidence>
<dbReference type="EMBL" id="UINC01114815">
    <property type="protein sequence ID" value="SVC85390.1"/>
    <property type="molecule type" value="Genomic_DNA"/>
</dbReference>
<gene>
    <name evidence="2" type="ORF">METZ01_LOCUS338244</name>
</gene>
<feature type="transmembrane region" description="Helical" evidence="1">
    <location>
        <begin position="17"/>
        <end position="36"/>
    </location>
</feature>
<evidence type="ECO:0000256" key="1">
    <source>
        <dbReference type="SAM" id="Phobius"/>
    </source>
</evidence>
<dbReference type="AlphaFoldDB" id="A0A382QKF7"/>
<proteinExistence type="predicted"/>
<feature type="non-terminal residue" evidence="2">
    <location>
        <position position="1"/>
    </location>
</feature>
<keyword evidence="1" id="KW-0472">Membrane</keyword>
<organism evidence="2">
    <name type="scientific">marine metagenome</name>
    <dbReference type="NCBI Taxonomy" id="408172"/>
    <lineage>
        <taxon>unclassified sequences</taxon>
        <taxon>metagenomes</taxon>
        <taxon>ecological metagenomes</taxon>
    </lineage>
</organism>
<keyword evidence="1" id="KW-1133">Transmembrane helix</keyword>
<keyword evidence="1" id="KW-0812">Transmembrane</keyword>
<reference evidence="2" key="1">
    <citation type="submission" date="2018-05" db="EMBL/GenBank/DDBJ databases">
        <authorList>
            <person name="Lanie J.A."/>
            <person name="Ng W.-L."/>
            <person name="Kazmierczak K.M."/>
            <person name="Andrzejewski T.M."/>
            <person name="Davidsen T.M."/>
            <person name="Wayne K.J."/>
            <person name="Tettelin H."/>
            <person name="Glass J.I."/>
            <person name="Rusch D."/>
            <person name="Podicherti R."/>
            <person name="Tsui H.-C.T."/>
            <person name="Winkler M.E."/>
        </authorList>
    </citation>
    <scope>NUCLEOTIDE SEQUENCE</scope>
</reference>
<protein>
    <submittedName>
        <fullName evidence="2">Uncharacterized protein</fullName>
    </submittedName>
</protein>
<name>A0A382QKF7_9ZZZZ</name>